<proteinExistence type="predicted"/>
<dbReference type="SUPFAM" id="SSF53335">
    <property type="entry name" value="S-adenosyl-L-methionine-dependent methyltransferases"/>
    <property type="match status" value="1"/>
</dbReference>
<evidence type="ECO:0008006" key="3">
    <source>
        <dbReference type="Google" id="ProtNLM"/>
    </source>
</evidence>
<comment type="caution">
    <text evidence="1">The sequence shown here is derived from an EMBL/GenBank/DDBJ whole genome shotgun (WGS) entry which is preliminary data.</text>
</comment>
<protein>
    <recommendedName>
        <fullName evidence="3">Methyltransferase</fullName>
    </recommendedName>
</protein>
<dbReference type="AlphaFoldDB" id="A0A2W5NNN2"/>
<sequence>MQEAISKDRLALDCVRTESDAWSPERLRRLIDRPLRNPVLGMIEERRRELAAMAPMALHPSYAGVNPNAGQPFVTPKAISLPRRYGRLLYSIAADLRPRHVLEAGAGLGISGMYLAAAVALTKTGRFMSFEIADYQTIALDSIRRVLPAAEVHRDDFINFHRYVAPTTRVDLCFLDSKHDVGTVIRDYNCLLGWMAPKGVMMIDDISSTAESRAAWERILDRRDFGFAASVQGRIGFLAR</sequence>
<reference evidence="1 2" key="1">
    <citation type="submission" date="2017-08" db="EMBL/GenBank/DDBJ databases">
        <title>Infants hospitalized years apart are colonized by the same room-sourced microbial strains.</title>
        <authorList>
            <person name="Brooks B."/>
            <person name="Olm M.R."/>
            <person name="Firek B.A."/>
            <person name="Baker R."/>
            <person name="Thomas B.C."/>
            <person name="Morowitz M.J."/>
            <person name="Banfield J.F."/>
        </authorList>
    </citation>
    <scope>NUCLEOTIDE SEQUENCE [LARGE SCALE GENOMIC DNA]</scope>
    <source>
        <strain evidence="1">S2_005_002_R2_34</strain>
    </source>
</reference>
<dbReference type="Pfam" id="PF13578">
    <property type="entry name" value="Methyltransf_24"/>
    <property type="match status" value="1"/>
</dbReference>
<dbReference type="InterPro" id="IPR029063">
    <property type="entry name" value="SAM-dependent_MTases_sf"/>
</dbReference>
<name>A0A2W5NNN2_RHOSU</name>
<evidence type="ECO:0000313" key="1">
    <source>
        <dbReference type="EMBL" id="PZQ52365.1"/>
    </source>
</evidence>
<organism evidence="1 2">
    <name type="scientific">Rhodovulum sulfidophilum</name>
    <name type="common">Rhodobacter sulfidophilus</name>
    <dbReference type="NCBI Taxonomy" id="35806"/>
    <lineage>
        <taxon>Bacteria</taxon>
        <taxon>Pseudomonadati</taxon>
        <taxon>Pseudomonadota</taxon>
        <taxon>Alphaproteobacteria</taxon>
        <taxon>Rhodobacterales</taxon>
        <taxon>Paracoccaceae</taxon>
        <taxon>Rhodovulum</taxon>
    </lineage>
</organism>
<dbReference type="EMBL" id="QFPW01000001">
    <property type="protein sequence ID" value="PZQ52365.1"/>
    <property type="molecule type" value="Genomic_DNA"/>
</dbReference>
<evidence type="ECO:0000313" key="2">
    <source>
        <dbReference type="Proteomes" id="UP000249185"/>
    </source>
</evidence>
<dbReference type="Proteomes" id="UP000249185">
    <property type="component" value="Unassembled WGS sequence"/>
</dbReference>
<accession>A0A2W5NNN2</accession>
<gene>
    <name evidence="1" type="ORF">DI556_01530</name>
</gene>
<dbReference type="Gene3D" id="3.40.50.150">
    <property type="entry name" value="Vaccinia Virus protein VP39"/>
    <property type="match status" value="1"/>
</dbReference>